<keyword evidence="1" id="KW-1133">Transmembrane helix</keyword>
<dbReference type="Proteomes" id="UP000002734">
    <property type="component" value="Chromosome"/>
</dbReference>
<evidence type="ECO:0000256" key="1">
    <source>
        <dbReference type="SAM" id="Phobius"/>
    </source>
</evidence>
<dbReference type="Gene3D" id="3.90.820.10">
    <property type="entry name" value="Structural Genomics, Unknown Function 30-nov-00 1gh9 Mol_id"/>
    <property type="match status" value="1"/>
</dbReference>
<name>C6CCI5_MUSP7</name>
<proteinExistence type="predicted"/>
<dbReference type="HOGENOM" id="CLU_3167350_0_0_6"/>
<feature type="transmembrane region" description="Helical" evidence="1">
    <location>
        <begin position="24"/>
        <end position="41"/>
    </location>
</feature>
<dbReference type="KEGG" id="dda:Dd703_3057"/>
<organism evidence="2 3">
    <name type="scientific">Musicola paradisiaca (strain Ech703)</name>
    <name type="common">Dickeya paradisiaca</name>
    <name type="synonym">Dickeya dadantii</name>
    <dbReference type="NCBI Taxonomy" id="579405"/>
    <lineage>
        <taxon>Bacteria</taxon>
        <taxon>Pseudomonadati</taxon>
        <taxon>Pseudomonadota</taxon>
        <taxon>Gammaproteobacteria</taxon>
        <taxon>Enterobacterales</taxon>
        <taxon>Pectobacteriaceae</taxon>
        <taxon>Musicola</taxon>
    </lineage>
</organism>
<dbReference type="RefSeq" id="WP_015854729.1">
    <property type="nucleotide sequence ID" value="NC_012880.1"/>
</dbReference>
<evidence type="ECO:0000313" key="3">
    <source>
        <dbReference type="Proteomes" id="UP000002734"/>
    </source>
</evidence>
<evidence type="ECO:0000313" key="2">
    <source>
        <dbReference type="EMBL" id="ACS86828.1"/>
    </source>
</evidence>
<dbReference type="EMBL" id="CP001654">
    <property type="protein sequence ID" value="ACS86828.1"/>
    <property type="molecule type" value="Genomic_DNA"/>
</dbReference>
<dbReference type="InterPro" id="IPR038020">
    <property type="entry name" value="MbtH-like_sf"/>
</dbReference>
<keyword evidence="3" id="KW-1185">Reference proteome</keyword>
<dbReference type="AlphaFoldDB" id="C6CCI5"/>
<keyword evidence="1" id="KW-0812">Transmembrane</keyword>
<accession>C6CCI5</accession>
<sequence length="47" mass="5651">MENLNPFDDENQPMLMRYDRLRQYSLWLVFMLVLTEWAAVFDPAAKA</sequence>
<reference evidence="2" key="1">
    <citation type="submission" date="2009-06" db="EMBL/GenBank/DDBJ databases">
        <title>Complete sequence of Dickeya dadantii Ech703.</title>
        <authorList>
            <consortium name="US DOE Joint Genome Institute"/>
            <person name="Lucas S."/>
            <person name="Copeland A."/>
            <person name="Lapidus A."/>
            <person name="Glavina del Rio T."/>
            <person name="Dalin E."/>
            <person name="Tice H."/>
            <person name="Bruce D."/>
            <person name="Goodwin L."/>
            <person name="Pitluck S."/>
            <person name="Chertkov O."/>
            <person name="Brettin T."/>
            <person name="Detter J.C."/>
            <person name="Han C."/>
            <person name="Larimer F."/>
            <person name="Land M."/>
            <person name="Hauser L."/>
            <person name="Kyrpides N."/>
            <person name="Mikhailova N."/>
            <person name="Balakrishnan V."/>
            <person name="Glasner J."/>
            <person name="Perna N.T."/>
        </authorList>
    </citation>
    <scope>NUCLEOTIDE SEQUENCE [LARGE SCALE GENOMIC DNA]</scope>
    <source>
        <strain evidence="2">Ech703</strain>
    </source>
</reference>
<dbReference type="STRING" id="579405.Dd703_3057"/>
<keyword evidence="1" id="KW-0472">Membrane</keyword>
<gene>
    <name evidence="2" type="ordered locus">Dd703_3057</name>
</gene>
<dbReference type="SUPFAM" id="SSF160582">
    <property type="entry name" value="MbtH-like"/>
    <property type="match status" value="1"/>
</dbReference>
<protein>
    <submittedName>
        <fullName evidence="2">MbtH domain-containing protein</fullName>
    </submittedName>
</protein>